<dbReference type="InterPro" id="IPR006976">
    <property type="entry name" value="VanZ-like"/>
</dbReference>
<evidence type="ECO:0000259" key="3">
    <source>
        <dbReference type="Pfam" id="PF04892"/>
    </source>
</evidence>
<reference evidence="4 5" key="1">
    <citation type="journal article" date="2020" name="Microbiol. Resour. Announc.">
        <title>Draft Genome Sequence of a Cladosporium Species Isolated from the Mesophotic Ascidian Didemnum maculosum.</title>
        <authorList>
            <person name="Gioti A."/>
            <person name="Siaperas R."/>
            <person name="Nikolaivits E."/>
            <person name="Le Goff G."/>
            <person name="Ouazzani J."/>
            <person name="Kotoulas G."/>
            <person name="Topakas E."/>
        </authorList>
    </citation>
    <scope>NUCLEOTIDE SEQUENCE [LARGE SCALE GENOMIC DNA]</scope>
    <source>
        <strain evidence="4 5">TM138-S3</strain>
    </source>
</reference>
<feature type="transmembrane region" description="Helical" evidence="2">
    <location>
        <begin position="102"/>
        <end position="120"/>
    </location>
</feature>
<feature type="compositionally biased region" description="Acidic residues" evidence="1">
    <location>
        <begin position="137"/>
        <end position="146"/>
    </location>
</feature>
<feature type="domain" description="VanZ-like" evidence="3">
    <location>
        <begin position="41"/>
        <end position="118"/>
    </location>
</feature>
<keyword evidence="2" id="KW-1133">Transmembrane helix</keyword>
<dbReference type="PANTHER" id="PTHR28008">
    <property type="entry name" value="DOMAIN PROTEIN, PUTATIVE (AFU_ORTHOLOGUE AFUA_3G10980)-RELATED"/>
    <property type="match status" value="1"/>
</dbReference>
<protein>
    <recommendedName>
        <fullName evidence="3">VanZ-like domain-containing protein</fullName>
    </recommendedName>
</protein>
<keyword evidence="5" id="KW-1185">Reference proteome</keyword>
<comment type="caution">
    <text evidence="4">The sequence shown here is derived from an EMBL/GenBank/DDBJ whole genome shotgun (WGS) entry which is preliminary data.</text>
</comment>
<feature type="transmembrane region" description="Helical" evidence="2">
    <location>
        <begin position="44"/>
        <end position="61"/>
    </location>
</feature>
<feature type="region of interest" description="Disordered" evidence="1">
    <location>
        <begin position="134"/>
        <end position="208"/>
    </location>
</feature>
<name>A0AB34KQA2_9PEZI</name>
<dbReference type="PANTHER" id="PTHR28008:SF1">
    <property type="entry name" value="DOMAIN PROTEIN, PUTATIVE (AFU_ORTHOLOGUE AFUA_3G10980)-RELATED"/>
    <property type="match status" value="1"/>
</dbReference>
<evidence type="ECO:0000256" key="2">
    <source>
        <dbReference type="SAM" id="Phobius"/>
    </source>
</evidence>
<dbReference type="NCBIfam" id="NF037970">
    <property type="entry name" value="vanZ_1"/>
    <property type="match status" value="1"/>
</dbReference>
<evidence type="ECO:0000313" key="5">
    <source>
        <dbReference type="Proteomes" id="UP000803884"/>
    </source>
</evidence>
<gene>
    <name evidence="4" type="ORF">WHR41_04439</name>
</gene>
<dbReference type="RefSeq" id="XP_069230397.1">
    <property type="nucleotide sequence ID" value="XM_069373045.1"/>
</dbReference>
<feature type="compositionally biased region" description="Acidic residues" evidence="1">
    <location>
        <begin position="178"/>
        <end position="196"/>
    </location>
</feature>
<evidence type="ECO:0000313" key="4">
    <source>
        <dbReference type="EMBL" id="KAL1587292.1"/>
    </source>
</evidence>
<proteinExistence type="predicted"/>
<sequence length="208" mass="23315">MHLLMPQIRVRKPFAAAFVALCLAAAYLGLTPNKIPQYGQSDKGLHFVTFFLLTVSFYWILETSRRRLIHLTLLFITGFLAIGSEILQALLPNDRDFDPFDILANVVGSGLALALCSWYHRRMLERRRRNKHYDAVPADEEPDLELGEGVGLGQQETGRVEGEGEAQAGEGAKRTVTEELDNWDENAEDEWEEAGEEQNKGPEGSGKK</sequence>
<feature type="compositionally biased region" description="Basic and acidic residues" evidence="1">
    <location>
        <begin position="197"/>
        <end position="208"/>
    </location>
</feature>
<dbReference type="Pfam" id="PF04892">
    <property type="entry name" value="VanZ"/>
    <property type="match status" value="1"/>
</dbReference>
<dbReference type="EMBL" id="JAAQHG020000011">
    <property type="protein sequence ID" value="KAL1587292.1"/>
    <property type="molecule type" value="Genomic_DNA"/>
</dbReference>
<evidence type="ECO:0000256" key="1">
    <source>
        <dbReference type="SAM" id="MobiDB-lite"/>
    </source>
</evidence>
<dbReference type="GeneID" id="96005883"/>
<feature type="transmembrane region" description="Helical" evidence="2">
    <location>
        <begin position="68"/>
        <end position="90"/>
    </location>
</feature>
<keyword evidence="2" id="KW-0472">Membrane</keyword>
<dbReference type="Proteomes" id="UP000803884">
    <property type="component" value="Unassembled WGS sequence"/>
</dbReference>
<accession>A0AB34KQA2</accession>
<organism evidence="4 5">
    <name type="scientific">Cladosporium halotolerans</name>
    <dbReference type="NCBI Taxonomy" id="1052096"/>
    <lineage>
        <taxon>Eukaryota</taxon>
        <taxon>Fungi</taxon>
        <taxon>Dikarya</taxon>
        <taxon>Ascomycota</taxon>
        <taxon>Pezizomycotina</taxon>
        <taxon>Dothideomycetes</taxon>
        <taxon>Dothideomycetidae</taxon>
        <taxon>Cladosporiales</taxon>
        <taxon>Cladosporiaceae</taxon>
        <taxon>Cladosporium</taxon>
    </lineage>
</organism>
<keyword evidence="2" id="KW-0812">Transmembrane</keyword>
<dbReference type="AlphaFoldDB" id="A0AB34KQA2"/>